<sequence>MYWTPPREWSTGWIHRRADSTHGMSLSPEANLLGGKDCPAREARGNPFPMLDHKAATLLGFDVH</sequence>
<name>A0ABP7DPU7_9ACTN</name>
<gene>
    <name evidence="1" type="ORF">GCM10022204_26640</name>
</gene>
<evidence type="ECO:0000313" key="2">
    <source>
        <dbReference type="Proteomes" id="UP001500051"/>
    </source>
</evidence>
<dbReference type="Proteomes" id="UP001500051">
    <property type="component" value="Unassembled WGS sequence"/>
</dbReference>
<protein>
    <submittedName>
        <fullName evidence="1">Uncharacterized protein</fullName>
    </submittedName>
</protein>
<evidence type="ECO:0000313" key="1">
    <source>
        <dbReference type="EMBL" id="GAA3707400.1"/>
    </source>
</evidence>
<proteinExistence type="predicted"/>
<accession>A0ABP7DPU7</accession>
<comment type="caution">
    <text evidence="1">The sequence shown here is derived from an EMBL/GenBank/DDBJ whole genome shotgun (WGS) entry which is preliminary data.</text>
</comment>
<reference evidence="2" key="1">
    <citation type="journal article" date="2019" name="Int. J. Syst. Evol. Microbiol.">
        <title>The Global Catalogue of Microorganisms (GCM) 10K type strain sequencing project: providing services to taxonomists for standard genome sequencing and annotation.</title>
        <authorList>
            <consortium name="The Broad Institute Genomics Platform"/>
            <consortium name="The Broad Institute Genome Sequencing Center for Infectious Disease"/>
            <person name="Wu L."/>
            <person name="Ma J."/>
        </authorList>
    </citation>
    <scope>NUCLEOTIDE SEQUENCE [LARGE SCALE GENOMIC DNA]</scope>
    <source>
        <strain evidence="2">JCM 16548</strain>
    </source>
</reference>
<organism evidence="1 2">
    <name type="scientific">Microlunatus aurantiacus</name>
    <dbReference type="NCBI Taxonomy" id="446786"/>
    <lineage>
        <taxon>Bacteria</taxon>
        <taxon>Bacillati</taxon>
        <taxon>Actinomycetota</taxon>
        <taxon>Actinomycetes</taxon>
        <taxon>Propionibacteriales</taxon>
        <taxon>Propionibacteriaceae</taxon>
        <taxon>Microlunatus</taxon>
    </lineage>
</organism>
<keyword evidence="2" id="KW-1185">Reference proteome</keyword>
<dbReference type="EMBL" id="BAAAYX010000011">
    <property type="protein sequence ID" value="GAA3707400.1"/>
    <property type="molecule type" value="Genomic_DNA"/>
</dbReference>